<dbReference type="Gramene" id="MELO3C006530.2.1">
    <property type="protein sequence ID" value="MELO3C006530.2.1"/>
    <property type="gene ID" value="MELO3C006530.2"/>
</dbReference>
<dbReference type="GeneID" id="103483707"/>
<dbReference type="AlphaFoldDB" id="A0A1S3AXM5"/>
<dbReference type="InParanoid" id="A0A1S3AXM5"/>
<dbReference type="OrthoDB" id="2014755at2759"/>
<dbReference type="Pfam" id="PF04927">
    <property type="entry name" value="SMP"/>
    <property type="match status" value="4"/>
</dbReference>
<feature type="region of interest" description="Disordered" evidence="3">
    <location>
        <begin position="1"/>
        <end position="32"/>
    </location>
</feature>
<evidence type="ECO:0000256" key="3">
    <source>
        <dbReference type="SAM" id="MobiDB-lite"/>
    </source>
</evidence>
<feature type="domain" description="SMP" evidence="4">
    <location>
        <begin position="152"/>
        <end position="209"/>
    </location>
</feature>
<evidence type="ECO:0000256" key="2">
    <source>
        <dbReference type="ARBA" id="ARBA00022737"/>
    </source>
</evidence>
<dbReference type="KEGG" id="cmo:103483707"/>
<dbReference type="RefSeq" id="XP_008438669.1">
    <property type="nucleotide sequence ID" value="XM_008440447.2"/>
</dbReference>
<evidence type="ECO:0000259" key="4">
    <source>
        <dbReference type="Pfam" id="PF04927"/>
    </source>
</evidence>
<evidence type="ECO:0000313" key="5">
    <source>
        <dbReference type="EnsemblPlants" id="MELO3C006530.2.1"/>
    </source>
</evidence>
<name>A0A1S3AXM5_CUCME</name>
<comment type="similarity">
    <text evidence="1">Belongs to the LEA type SMP family.</text>
</comment>
<dbReference type="InterPro" id="IPR042971">
    <property type="entry name" value="LEA_SMP"/>
</dbReference>
<dbReference type="PANTHER" id="PTHR31174">
    <property type="entry name" value="SEED MATURATION FAMILY PROTEIN"/>
    <property type="match status" value="1"/>
</dbReference>
<gene>
    <name evidence="7" type="primary">LOC103483707</name>
    <name evidence="5" type="synonym">103483707</name>
</gene>
<dbReference type="EnsemblPlants" id="MELO3C006530.2.1">
    <property type="protein sequence ID" value="MELO3C006530.2.1"/>
    <property type="gene ID" value="MELO3C006530.2"/>
</dbReference>
<evidence type="ECO:0000256" key="1">
    <source>
        <dbReference type="ARBA" id="ARBA00010733"/>
    </source>
</evidence>
<dbReference type="Proteomes" id="UP001652600">
    <property type="component" value="Chromosome 6"/>
</dbReference>
<dbReference type="PANTHER" id="PTHR31174:SF7">
    <property type="entry name" value="LATE EMBRYOGENESIS ABUNDANT PROTEIN 31-RELATED"/>
    <property type="match status" value="1"/>
</dbReference>
<accession>A0A1S3AXM5</accession>
<dbReference type="InterPro" id="IPR007011">
    <property type="entry name" value="LEA_SMP_dom"/>
</dbReference>
<keyword evidence="6" id="KW-1185">Reference proteome</keyword>
<feature type="domain" description="SMP" evidence="4">
    <location>
        <begin position="217"/>
        <end position="274"/>
    </location>
</feature>
<organism evidence="6 7">
    <name type="scientific">Cucumis melo</name>
    <name type="common">Muskmelon</name>
    <dbReference type="NCBI Taxonomy" id="3656"/>
    <lineage>
        <taxon>Eukaryota</taxon>
        <taxon>Viridiplantae</taxon>
        <taxon>Streptophyta</taxon>
        <taxon>Embryophyta</taxon>
        <taxon>Tracheophyta</taxon>
        <taxon>Spermatophyta</taxon>
        <taxon>Magnoliopsida</taxon>
        <taxon>eudicotyledons</taxon>
        <taxon>Gunneridae</taxon>
        <taxon>Pentapetalae</taxon>
        <taxon>rosids</taxon>
        <taxon>fabids</taxon>
        <taxon>Cucurbitales</taxon>
        <taxon>Cucurbitaceae</taxon>
        <taxon>Benincaseae</taxon>
        <taxon>Cucumis</taxon>
    </lineage>
</organism>
<evidence type="ECO:0000313" key="6">
    <source>
        <dbReference type="Proteomes" id="UP001652600"/>
    </source>
</evidence>
<protein>
    <submittedName>
        <fullName evidence="7">Late embryogenesis abundant protein D-34</fullName>
    </submittedName>
</protein>
<evidence type="ECO:0000313" key="7">
    <source>
        <dbReference type="RefSeq" id="XP_008438669.1"/>
    </source>
</evidence>
<reference evidence="7" key="2">
    <citation type="submission" date="2025-04" db="UniProtKB">
        <authorList>
            <consortium name="RefSeq"/>
        </authorList>
    </citation>
    <scope>IDENTIFICATION</scope>
</reference>
<sequence length="315" mass="32710">MAATTSAMLLPSFVQEQPRRDEQLQQPRQNDDEQLETIKYGDVFNVSGDLAANPIAPEDARMMASAETRVLGQMHEAGPADVMRAAAAHNVQVGVLSSRDISDVAKNQGINISETDVPGARVVSECVAGQVVGQYLDTTTASGVEMPEQDVITIGQALEAACQIIGNKPVEQSDAAAIHAAEVCATGNNAMNPGGLGATAQAAAIFNAAMDRDEDKIKLNYVLTGATEKLATDKVVSRQDVEGVVSAELRNNPSMTTHPGGVAASISAAARLNEGNTERVVSADLRNNPNLTTHPDGLAASITATAGLNEDGAGI</sequence>
<keyword evidence="2" id="KW-0677">Repeat</keyword>
<dbReference type="eggNOG" id="ENOG502QPSX">
    <property type="taxonomic scope" value="Eukaryota"/>
</dbReference>
<proteinExistence type="inferred from homology"/>
<feature type="domain" description="SMP" evidence="4">
    <location>
        <begin position="38"/>
        <end position="92"/>
    </location>
</feature>
<feature type="domain" description="SMP" evidence="4">
    <location>
        <begin position="278"/>
        <end position="311"/>
    </location>
</feature>
<reference evidence="5" key="1">
    <citation type="submission" date="2023-03" db="UniProtKB">
        <authorList>
            <consortium name="EnsemblPlants"/>
        </authorList>
    </citation>
    <scope>IDENTIFICATION</scope>
</reference>